<feature type="region of interest" description="Disordered" evidence="12">
    <location>
        <begin position="75"/>
        <end position="99"/>
    </location>
</feature>
<evidence type="ECO:0000256" key="7">
    <source>
        <dbReference type="ARBA" id="ARBA00023159"/>
    </source>
</evidence>
<evidence type="ECO:0000256" key="5">
    <source>
        <dbReference type="ARBA" id="ARBA00022491"/>
    </source>
</evidence>
<evidence type="ECO:0000256" key="2">
    <source>
        <dbReference type="ARBA" id="ARBA00010289"/>
    </source>
</evidence>
<evidence type="ECO:0000256" key="1">
    <source>
        <dbReference type="ARBA" id="ARBA00004123"/>
    </source>
</evidence>
<protein>
    <recommendedName>
        <fullName evidence="4">Mediator of RNA polymerase II transcription subunit 12</fullName>
    </recommendedName>
    <alternativeName>
        <fullName evidence="11">Mediator complex subunit 12</fullName>
    </alternativeName>
</protein>
<keyword evidence="5" id="KW-0678">Repressor</keyword>
<comment type="subunit">
    <text evidence="3">Component of the SRB8-11 complex, which itself associates with the Mediator complex.</text>
</comment>
<dbReference type="GO" id="GO:0006357">
    <property type="term" value="P:regulation of transcription by RNA polymerase II"/>
    <property type="evidence" value="ECO:0007669"/>
    <property type="project" value="InterPro"/>
</dbReference>
<feature type="region of interest" description="Disordered" evidence="12">
    <location>
        <begin position="114"/>
        <end position="153"/>
    </location>
</feature>
<evidence type="ECO:0000259" key="13">
    <source>
        <dbReference type="SMART" id="SM01281"/>
    </source>
</evidence>
<dbReference type="InterPro" id="IPR057344">
    <property type="entry name" value="ARM_SRB8"/>
</dbReference>
<feature type="compositionally biased region" description="Low complexity" evidence="12">
    <location>
        <begin position="1382"/>
        <end position="1393"/>
    </location>
</feature>
<dbReference type="Pfam" id="PF25326">
    <property type="entry name" value="ARM_SRB8"/>
    <property type="match status" value="1"/>
</dbReference>
<sequence length="1444" mass="157414">MIASNASGVRWTVEHHMMPLEGPPYRSERLSSVRSASQPVNVVDLTAEHEGRGKSKLRDFMGDQEKMVTSPDVINIEDDDEQPPAKRTKTGGHGFHSTKEEMVPSEADIADEVMPGSPLPSLPKTKGAGRKAMAQRRRHVDPSSRKAHGVAAPAVATRVPQPKKVLDFSPWLGNHPEDVLTEAVIKNGYFDGVKNTNQSESNSAKASIWPNLSQKNHQSLSMLGVLFTAVMEKRQAIGRCTAPSTFKPPPRVTVTDTKREAWLRDLANPDVPLRKQSRTIPHGIRGKLLMDQCMSKAIPLQRSVWLAKCVGANELRAFRRKGVSGSNAAAGEVKWVREWTVQVEQFLESVIGMCGQKDWQQKMNYAMKLVTAFFVERLLDSDHYLDWIVASMAEATLERLPMWILIIQLYWKSITAYSKRGKALVEGILEHLHNVTKSGPDANVMLKSRLQKLVAVMAVSNRGCLIIPRVWSKYKALLSSSSGADGSTKSLASDIARRNERLASPFSASSSEGSSPSLGLYLALDRVDVLTNLDQLMSKCMELLPNTSSLVVALLKWSSTSYRTGTARIYIASSLIARLSVSGHDTDAAILRYLNDARNLSVTTTENIYRVIVDLVRQECFSIGRYFQWLISSGALSFGDGQSLATDLLNALPPSGLPLHLQNTRKLMLARLARNADENAAIEAVIGEFEDAVLKMETGGVIPALSLDQLSMSGRFSVAQAIATKLSARGKEGSVALGPFLLARQVIECIGDLASLAELIFGVSASDNAALLATAVDTINLHAETFAAQSNLQPLLDALVEQYMTLRSQQPLDRSFILGLTAMAQRVPDKTILLKLLGDDLIICEQQSSLAVCSPASDSLIGMQATTLESNNDIDAVFASGNTMDERLMQRVFVRIMDRASKPETPSLEPVSRVCGWLDQLRSINGNEVFDKAVHGYLRAVVKGARDEALPVGPVDRLVASGCVDPATVVDMFKAGATPDIAASVLGIVLSSDAANLGLSECERYRLRLQKERFKQEHGSSLSSLFRLAADSTKLDVQDPNLVSFLISRSSAKPGSIRSFFDDDNLSDVAKANAGRAVTTILQLNTLDAQPSGKMDIRSLMSIAGPLSIHYCVEALSWMRSSTTWTFNDDDTLQAALMELFANQSEVLPQLLAVTSDKVNLAMHEWAQGQVLSMADEDSIETGERLQRCLDLLAVTNRAASKIDGAVFVDTIAAKLRDLATQVSDMKTFSPDSVETRQQCKYRLQLLLHLCVMHVHGIPDEVDTSKQARLNLLAVVCGLLVHPALQTQQDLVEYLFDLASALADNLFDEPTSAQKLPGMAKLPHDPRLTFILGTSASSTQSWLALASPVAPQGPPGPQGLQPPRVMGRQPSVHLQPPTSTSGQHVQQGVAQQQRFPPQAAGRVPIEVKLTPFALRQWEIMPDPTPVLGENDGSLSLGLFGARRV</sequence>
<evidence type="ECO:0000313" key="14">
    <source>
        <dbReference type="EMBL" id="KAK3046235.1"/>
    </source>
</evidence>
<keyword evidence="7" id="KW-0010">Activator</keyword>
<keyword evidence="8" id="KW-0804">Transcription</keyword>
<evidence type="ECO:0000256" key="8">
    <source>
        <dbReference type="ARBA" id="ARBA00023163"/>
    </source>
</evidence>
<name>A0AAJ0DAN4_9PEZI</name>
<dbReference type="GO" id="GO:0016592">
    <property type="term" value="C:mediator complex"/>
    <property type="evidence" value="ECO:0007669"/>
    <property type="project" value="InterPro"/>
</dbReference>
<feature type="compositionally biased region" description="Basic residues" evidence="12">
    <location>
        <begin position="127"/>
        <end position="139"/>
    </location>
</feature>
<dbReference type="InterPro" id="IPR019035">
    <property type="entry name" value="Mediator_Med12"/>
</dbReference>
<accession>A0AAJ0DAN4</accession>
<reference evidence="14" key="1">
    <citation type="submission" date="2023-04" db="EMBL/GenBank/DDBJ databases">
        <title>Black Yeasts Isolated from many extreme environments.</title>
        <authorList>
            <person name="Coleine C."/>
            <person name="Stajich J.E."/>
            <person name="Selbmann L."/>
        </authorList>
    </citation>
    <scope>NUCLEOTIDE SEQUENCE</scope>
    <source>
        <strain evidence="14">CCFEE 5312</strain>
    </source>
</reference>
<comment type="subcellular location">
    <subcellularLocation>
        <location evidence="1">Nucleus</location>
    </subcellularLocation>
</comment>
<evidence type="ECO:0000256" key="11">
    <source>
        <dbReference type="ARBA" id="ARBA00032010"/>
    </source>
</evidence>
<dbReference type="GO" id="GO:0003712">
    <property type="term" value="F:transcription coregulator activity"/>
    <property type="evidence" value="ECO:0007669"/>
    <property type="project" value="InterPro"/>
</dbReference>
<dbReference type="Pfam" id="PF09497">
    <property type="entry name" value="Med12"/>
    <property type="match status" value="1"/>
</dbReference>
<evidence type="ECO:0000256" key="10">
    <source>
        <dbReference type="ARBA" id="ARBA00025661"/>
    </source>
</evidence>
<evidence type="ECO:0000256" key="3">
    <source>
        <dbReference type="ARBA" id="ARBA00011629"/>
    </source>
</evidence>
<feature type="domain" description="Mediator complex subunit Med12" evidence="13">
    <location>
        <begin position="245"/>
        <end position="308"/>
    </location>
</feature>
<dbReference type="EMBL" id="JAWDJX010000104">
    <property type="protein sequence ID" value="KAK3046235.1"/>
    <property type="molecule type" value="Genomic_DNA"/>
</dbReference>
<feature type="region of interest" description="Disordered" evidence="12">
    <location>
        <begin position="1369"/>
        <end position="1398"/>
    </location>
</feature>
<comment type="similarity">
    <text evidence="2">Belongs to the Mediator complex subunit 12 family.</text>
</comment>
<evidence type="ECO:0000256" key="6">
    <source>
        <dbReference type="ARBA" id="ARBA00023015"/>
    </source>
</evidence>
<organism evidence="14 15">
    <name type="scientific">Extremus antarcticus</name>
    <dbReference type="NCBI Taxonomy" id="702011"/>
    <lineage>
        <taxon>Eukaryota</taxon>
        <taxon>Fungi</taxon>
        <taxon>Dikarya</taxon>
        <taxon>Ascomycota</taxon>
        <taxon>Pezizomycotina</taxon>
        <taxon>Dothideomycetes</taxon>
        <taxon>Dothideomycetidae</taxon>
        <taxon>Mycosphaerellales</taxon>
        <taxon>Extremaceae</taxon>
        <taxon>Extremus</taxon>
    </lineage>
</organism>
<keyword evidence="6" id="KW-0805">Transcription regulation</keyword>
<keyword evidence="15" id="KW-1185">Reference proteome</keyword>
<comment type="caution">
    <text evidence="14">The sequence shown here is derived from an EMBL/GenBank/DDBJ whole genome shotgun (WGS) entry which is preliminary data.</text>
</comment>
<comment type="function">
    <text evidence="10">Component of the SRB8-11 complex. The SRB8-11 complex is a regulatory module of the Mediator complex which is itself involved in regulation of basal and activated RNA polymerase II-dependent transcription. The SRB8-11 complex may be involved in the transcriptional repression of a subset of genes regulated by Mediator. It may inhibit the association of the Mediator complex with RNA polymerase II to form the holoenzyme complex.</text>
</comment>
<dbReference type="SMART" id="SM01281">
    <property type="entry name" value="Med12"/>
    <property type="match status" value="1"/>
</dbReference>
<evidence type="ECO:0000256" key="4">
    <source>
        <dbReference type="ARBA" id="ARBA00019622"/>
    </source>
</evidence>
<proteinExistence type="inferred from homology"/>
<gene>
    <name evidence="14" type="primary">SRB8</name>
    <name evidence="14" type="ORF">LTR09_012260</name>
</gene>
<evidence type="ECO:0000256" key="12">
    <source>
        <dbReference type="SAM" id="MobiDB-lite"/>
    </source>
</evidence>
<keyword evidence="9" id="KW-0539">Nucleus</keyword>
<dbReference type="PANTHER" id="PTHR46567:SF1">
    <property type="entry name" value="MEDIATOR OF RNA POLYMERASE II TRANSCRIPTION SUBUNIT 12"/>
    <property type="match status" value="1"/>
</dbReference>
<evidence type="ECO:0000256" key="9">
    <source>
        <dbReference type="ARBA" id="ARBA00023242"/>
    </source>
</evidence>
<dbReference type="PANTHER" id="PTHR46567">
    <property type="entry name" value="MEDIATOR OF RNA POLYMERASE II TRANSCRIPTION SUBUNIT 12"/>
    <property type="match status" value="1"/>
</dbReference>
<evidence type="ECO:0000313" key="15">
    <source>
        <dbReference type="Proteomes" id="UP001271007"/>
    </source>
</evidence>
<dbReference type="Proteomes" id="UP001271007">
    <property type="component" value="Unassembled WGS sequence"/>
</dbReference>